<evidence type="ECO:0000256" key="1">
    <source>
        <dbReference type="ARBA" id="ARBA00022670"/>
    </source>
</evidence>
<proteinExistence type="predicted"/>
<dbReference type="InterPro" id="IPR002884">
    <property type="entry name" value="P_dom"/>
</dbReference>
<feature type="chain" id="PRO_5047448963" evidence="3">
    <location>
        <begin position="24"/>
        <end position="675"/>
    </location>
</feature>
<evidence type="ECO:0000256" key="3">
    <source>
        <dbReference type="SAM" id="SignalP"/>
    </source>
</evidence>
<dbReference type="PROSITE" id="PS51829">
    <property type="entry name" value="P_HOMO_B"/>
    <property type="match status" value="1"/>
</dbReference>
<comment type="caution">
    <text evidence="5">The sequence shown here is derived from an EMBL/GenBank/DDBJ whole genome shotgun (WGS) entry which is preliminary data.</text>
</comment>
<dbReference type="Gene3D" id="2.60.120.260">
    <property type="entry name" value="Galactose-binding domain-like"/>
    <property type="match status" value="1"/>
</dbReference>
<dbReference type="InterPro" id="IPR008979">
    <property type="entry name" value="Galactose-bd-like_sf"/>
</dbReference>
<accession>A0ABS7JJ43</accession>
<dbReference type="SUPFAM" id="SSF49785">
    <property type="entry name" value="Galactose-binding domain-like"/>
    <property type="match status" value="1"/>
</dbReference>
<dbReference type="Proteomes" id="UP000776651">
    <property type="component" value="Unassembled WGS sequence"/>
</dbReference>
<keyword evidence="1" id="KW-0645">Protease</keyword>
<dbReference type="RefSeq" id="WP_221598135.1">
    <property type="nucleotide sequence ID" value="NZ_JAIGNQ010000003.1"/>
</dbReference>
<evidence type="ECO:0000259" key="4">
    <source>
        <dbReference type="PROSITE" id="PS51829"/>
    </source>
</evidence>
<sequence>MAAHFVRLLIFTVLTAVAVPAGAQSTSTFSNTTSGTISGTTVCTTPLVRTFAVGSTFTVADVNIGILATHGWRGDLQFTLQSPTGTRVQLTNGDTQSISGDNFNVLLDDAATQLVNTDGANRNHSTSAPPYQNTYQPRSLLSAFDGETSAGTWRLEICDLYPAADNGQFVRADLYLRSAPANYADLSLTKVLIGNPPANGGQAIYRLTVSNASNSPSSASGIAVRDTFPGQFTFSSSSGAGSFNAGTRVWSVPTLAPGASATIDIRGTISANAGTTITSTAEIISSSIIDSDSTPDNGITTEDDFASATFTVVAGRAAGIVPAVNCPNGSTLFDWDSPAISWAAGSTSNTYALGAFGNIAFNLSNDGAYLNNATFGGQSPTLQSVFTGGLSPAQRSLAVVSDQSSRNGAVTITVTLPRAFDGVQFTIFDVDYAANQFTDRVVVTGTNGGASVTPTLSNGNANYVTGNTAIGDGASDNDSSAGNLVVTFTAKVDTIVITYGNHTNAPTNPGQQGIALHDINFCRPYTTLAVTKISSVISDPVNGTSNPKAIPGALIEYLITVSNTGSDNTDGNTVIITDDAPADAKMCLANLAGPGSGPVLFSGGSPASGLGYSFVALGNTTDNLQFSADGGTTWNYTPTPDADGCDPAVSDFRVRPTGVLIAGRAATVRARFMVK</sequence>
<dbReference type="InterPro" id="IPR001434">
    <property type="entry name" value="OmcB-like_DUF11"/>
</dbReference>
<dbReference type="Pfam" id="PF01345">
    <property type="entry name" value="DUF11"/>
    <property type="match status" value="1"/>
</dbReference>
<keyword evidence="2" id="KW-0378">Hydrolase</keyword>
<dbReference type="EMBL" id="JAIGNQ010000003">
    <property type="protein sequence ID" value="MBX7488808.1"/>
    <property type="molecule type" value="Genomic_DNA"/>
</dbReference>
<organism evidence="5 6">
    <name type="scientific">Qipengyuania pacifica</name>
    <dbReference type="NCBI Taxonomy" id="2860199"/>
    <lineage>
        <taxon>Bacteria</taxon>
        <taxon>Pseudomonadati</taxon>
        <taxon>Pseudomonadota</taxon>
        <taxon>Alphaproteobacteria</taxon>
        <taxon>Sphingomonadales</taxon>
        <taxon>Erythrobacteraceae</taxon>
        <taxon>Qipengyuania</taxon>
    </lineage>
</organism>
<keyword evidence="3" id="KW-0732">Signal</keyword>
<dbReference type="InterPro" id="IPR047589">
    <property type="entry name" value="DUF11_rpt"/>
</dbReference>
<evidence type="ECO:0000313" key="5">
    <source>
        <dbReference type="EMBL" id="MBX7488808.1"/>
    </source>
</evidence>
<feature type="signal peptide" evidence="3">
    <location>
        <begin position="1"/>
        <end position="23"/>
    </location>
</feature>
<name>A0ABS7JJ43_9SPHN</name>
<evidence type="ECO:0000313" key="6">
    <source>
        <dbReference type="Proteomes" id="UP000776651"/>
    </source>
</evidence>
<feature type="domain" description="P/Homo B" evidence="4">
    <location>
        <begin position="18"/>
        <end position="182"/>
    </location>
</feature>
<reference evidence="5 6" key="1">
    <citation type="submission" date="2021-08" db="EMBL/GenBank/DDBJ databases">
        <title>Comparative Genomics Analysis of the Genus Qipengyuania Reveals Extensive Genetic Diversity and Metabolic Versatility, Including the Description of Fifteen Novel Species.</title>
        <authorList>
            <person name="Liu Y."/>
        </authorList>
    </citation>
    <scope>NUCLEOTIDE SEQUENCE [LARGE SCALE GENOMIC DNA]</scope>
    <source>
        <strain evidence="5 6">GH25</strain>
    </source>
</reference>
<dbReference type="Pfam" id="PF01483">
    <property type="entry name" value="P_proprotein"/>
    <property type="match status" value="1"/>
</dbReference>
<dbReference type="NCBIfam" id="TIGR01451">
    <property type="entry name" value="B_ant_repeat"/>
    <property type="match status" value="1"/>
</dbReference>
<gene>
    <name evidence="5" type="ORF">K3177_09800</name>
</gene>
<keyword evidence="6" id="KW-1185">Reference proteome</keyword>
<evidence type="ECO:0000256" key="2">
    <source>
        <dbReference type="ARBA" id="ARBA00022801"/>
    </source>
</evidence>
<protein>
    <submittedName>
        <fullName evidence="5">DUF11 domain-containing protein</fullName>
    </submittedName>
</protein>